<feature type="coiled-coil region" evidence="1">
    <location>
        <begin position="65"/>
        <end position="106"/>
    </location>
</feature>
<dbReference type="EMBL" id="JACBKZ010000013">
    <property type="protein sequence ID" value="KAF5935682.1"/>
    <property type="molecule type" value="Genomic_DNA"/>
</dbReference>
<sequence>MIANGIEDEDKWLTEGIARIQHNCFLYASRTDHKATQILESRICEPEIAVSSVKSAGSGQIKLKEAALETSANSLLEKEKDLEDKIEELERRLEELSQNSASFYEYQFQKREANFAKLLQIRSSSINAEYEAKACDTQAAVKVDQHTSTTPKLKIIAVLSLASIEEMRMPAVGDLMANFTGPNLGCTESKIQQHQQGLCLGASPNNRTLFAYVNCRRWMKAFIDDYVRR</sequence>
<keyword evidence="3" id="KW-1185">Reference proteome</keyword>
<accession>A0A7J7G4L6</accession>
<dbReference type="AlphaFoldDB" id="A0A7J7G4L6"/>
<comment type="caution">
    <text evidence="2">The sequence shown here is derived from an EMBL/GenBank/DDBJ whole genome shotgun (WGS) entry which is preliminary data.</text>
</comment>
<evidence type="ECO:0000256" key="1">
    <source>
        <dbReference type="SAM" id="Coils"/>
    </source>
</evidence>
<keyword evidence="1" id="KW-0175">Coiled coil</keyword>
<protein>
    <submittedName>
        <fullName evidence="2">Uncharacterized protein</fullName>
    </submittedName>
</protein>
<reference evidence="3" key="1">
    <citation type="journal article" date="2020" name="Nat. Commun.">
        <title>Genome assembly of wild tea tree DASZ reveals pedigree and selection history of tea varieties.</title>
        <authorList>
            <person name="Zhang W."/>
            <person name="Zhang Y."/>
            <person name="Qiu H."/>
            <person name="Guo Y."/>
            <person name="Wan H."/>
            <person name="Zhang X."/>
            <person name="Scossa F."/>
            <person name="Alseekh S."/>
            <person name="Zhang Q."/>
            <person name="Wang P."/>
            <person name="Xu L."/>
            <person name="Schmidt M.H."/>
            <person name="Jia X."/>
            <person name="Li D."/>
            <person name="Zhu A."/>
            <person name="Guo F."/>
            <person name="Chen W."/>
            <person name="Ni D."/>
            <person name="Usadel B."/>
            <person name="Fernie A.R."/>
            <person name="Wen W."/>
        </authorList>
    </citation>
    <scope>NUCLEOTIDE SEQUENCE [LARGE SCALE GENOMIC DNA]</scope>
    <source>
        <strain evidence="3">cv. G240</strain>
    </source>
</reference>
<proteinExistence type="predicted"/>
<evidence type="ECO:0000313" key="3">
    <source>
        <dbReference type="Proteomes" id="UP000593564"/>
    </source>
</evidence>
<name>A0A7J7G4L6_CAMSI</name>
<dbReference type="Proteomes" id="UP000593564">
    <property type="component" value="Unassembled WGS sequence"/>
</dbReference>
<evidence type="ECO:0000313" key="2">
    <source>
        <dbReference type="EMBL" id="KAF5935682.1"/>
    </source>
</evidence>
<gene>
    <name evidence="2" type="ORF">HYC85_026811</name>
</gene>
<organism evidence="2 3">
    <name type="scientific">Camellia sinensis</name>
    <name type="common">Tea plant</name>
    <name type="synonym">Thea sinensis</name>
    <dbReference type="NCBI Taxonomy" id="4442"/>
    <lineage>
        <taxon>Eukaryota</taxon>
        <taxon>Viridiplantae</taxon>
        <taxon>Streptophyta</taxon>
        <taxon>Embryophyta</taxon>
        <taxon>Tracheophyta</taxon>
        <taxon>Spermatophyta</taxon>
        <taxon>Magnoliopsida</taxon>
        <taxon>eudicotyledons</taxon>
        <taxon>Gunneridae</taxon>
        <taxon>Pentapetalae</taxon>
        <taxon>asterids</taxon>
        <taxon>Ericales</taxon>
        <taxon>Theaceae</taxon>
        <taxon>Camellia</taxon>
    </lineage>
</organism>
<reference evidence="2 3" key="2">
    <citation type="submission" date="2020-07" db="EMBL/GenBank/DDBJ databases">
        <title>Genome assembly of wild tea tree DASZ reveals pedigree and selection history of tea varieties.</title>
        <authorList>
            <person name="Zhang W."/>
        </authorList>
    </citation>
    <scope>NUCLEOTIDE SEQUENCE [LARGE SCALE GENOMIC DNA]</scope>
    <source>
        <strain evidence="3">cv. G240</strain>
        <tissue evidence="2">Leaf</tissue>
    </source>
</reference>